<organism evidence="1 2">
    <name type="scientific">Coniella lustricola</name>
    <dbReference type="NCBI Taxonomy" id="2025994"/>
    <lineage>
        <taxon>Eukaryota</taxon>
        <taxon>Fungi</taxon>
        <taxon>Dikarya</taxon>
        <taxon>Ascomycota</taxon>
        <taxon>Pezizomycotina</taxon>
        <taxon>Sordariomycetes</taxon>
        <taxon>Sordariomycetidae</taxon>
        <taxon>Diaporthales</taxon>
        <taxon>Schizoparmaceae</taxon>
        <taxon>Coniella</taxon>
    </lineage>
</organism>
<keyword evidence="2" id="KW-1185">Reference proteome</keyword>
<sequence length="164" mass="18757">MMRAIAAWDETRVVFSFFKRTSLLAKMRKPGEVCWCAGVLACLMCFVLRDEQVSMSGADTWAYAGDSPCQIVTEESKVTGVFFLTSRTPTVVLQRVSMYLTSCQLHTSFSISLTFWLAGLPSDSIRFGGIKYTLFQHVFKVNRHNFQYHDTRWEKKEEATQPSK</sequence>
<gene>
    <name evidence="1" type="ORF">BD289DRAFT_440817</name>
</gene>
<accession>A0A2T3A073</accession>
<dbReference type="AlphaFoldDB" id="A0A2T3A073"/>
<reference evidence="1 2" key="1">
    <citation type="journal article" date="2018" name="Mycol. Prog.">
        <title>Coniella lustricola, a new species from submerged detritus.</title>
        <authorList>
            <person name="Raudabaugh D.B."/>
            <person name="Iturriaga T."/>
            <person name="Carver A."/>
            <person name="Mondo S."/>
            <person name="Pangilinan J."/>
            <person name="Lipzen A."/>
            <person name="He G."/>
            <person name="Amirebrahimi M."/>
            <person name="Grigoriev I.V."/>
            <person name="Miller A.N."/>
        </authorList>
    </citation>
    <scope>NUCLEOTIDE SEQUENCE [LARGE SCALE GENOMIC DNA]</scope>
    <source>
        <strain evidence="1 2">B22-T-1</strain>
    </source>
</reference>
<proteinExistence type="predicted"/>
<evidence type="ECO:0000313" key="2">
    <source>
        <dbReference type="Proteomes" id="UP000241462"/>
    </source>
</evidence>
<name>A0A2T3A073_9PEZI</name>
<protein>
    <submittedName>
        <fullName evidence="1">Uncharacterized protein</fullName>
    </submittedName>
</protein>
<evidence type="ECO:0000313" key="1">
    <source>
        <dbReference type="EMBL" id="PSR80428.1"/>
    </source>
</evidence>
<dbReference type="Proteomes" id="UP000241462">
    <property type="component" value="Unassembled WGS sequence"/>
</dbReference>
<dbReference type="InParanoid" id="A0A2T3A073"/>
<dbReference type="EMBL" id="KZ678531">
    <property type="protein sequence ID" value="PSR80428.1"/>
    <property type="molecule type" value="Genomic_DNA"/>
</dbReference>